<proteinExistence type="predicted"/>
<name>A0A6V7PZ83_ANACO</name>
<dbReference type="AlphaFoldDB" id="A0A6V7PZ83"/>
<organism evidence="2">
    <name type="scientific">Ananas comosus var. bracteatus</name>
    <name type="common">red pineapple</name>
    <dbReference type="NCBI Taxonomy" id="296719"/>
    <lineage>
        <taxon>Eukaryota</taxon>
        <taxon>Viridiplantae</taxon>
        <taxon>Streptophyta</taxon>
        <taxon>Embryophyta</taxon>
        <taxon>Tracheophyta</taxon>
        <taxon>Spermatophyta</taxon>
        <taxon>Magnoliopsida</taxon>
        <taxon>Liliopsida</taxon>
        <taxon>Poales</taxon>
        <taxon>Bromeliaceae</taxon>
        <taxon>Bromelioideae</taxon>
        <taxon>Ananas</taxon>
    </lineage>
</organism>
<reference evidence="2" key="1">
    <citation type="submission" date="2020-07" db="EMBL/GenBank/DDBJ databases">
        <authorList>
            <person name="Lin J."/>
        </authorList>
    </citation>
    <scope>NUCLEOTIDE SEQUENCE</scope>
</reference>
<dbReference type="PANTHER" id="PTHR48218">
    <property type="entry name" value="F-BOX DOMAIN CONTAINING PROTEIN"/>
    <property type="match status" value="1"/>
</dbReference>
<evidence type="ECO:0000313" key="2">
    <source>
        <dbReference type="EMBL" id="CAD1836055.1"/>
    </source>
</evidence>
<dbReference type="SUPFAM" id="SSF81383">
    <property type="entry name" value="F-box domain"/>
    <property type="match status" value="1"/>
</dbReference>
<accession>A0A6V7PZ83</accession>
<dbReference type="PANTHER" id="PTHR48218:SF3">
    <property type="entry name" value="OS07G0170800 PROTEIN"/>
    <property type="match status" value="1"/>
</dbReference>
<feature type="region of interest" description="Disordered" evidence="1">
    <location>
        <begin position="73"/>
        <end position="108"/>
    </location>
</feature>
<feature type="region of interest" description="Disordered" evidence="1">
    <location>
        <begin position="1"/>
        <end position="36"/>
    </location>
</feature>
<feature type="compositionally biased region" description="Basic and acidic residues" evidence="1">
    <location>
        <begin position="74"/>
        <end position="94"/>
    </location>
</feature>
<evidence type="ECO:0000256" key="1">
    <source>
        <dbReference type="SAM" id="MobiDB-lite"/>
    </source>
</evidence>
<evidence type="ECO:0008006" key="3">
    <source>
        <dbReference type="Google" id="ProtNLM"/>
    </source>
</evidence>
<dbReference type="Gene3D" id="1.20.1280.50">
    <property type="match status" value="1"/>
</dbReference>
<protein>
    <recommendedName>
        <fullName evidence="3">F-box domain-containing protein</fullName>
    </recommendedName>
</protein>
<gene>
    <name evidence="2" type="ORF">CB5_LOCUS19266</name>
</gene>
<dbReference type="InterPro" id="IPR036047">
    <property type="entry name" value="F-box-like_dom_sf"/>
</dbReference>
<dbReference type="EMBL" id="LR862153">
    <property type="protein sequence ID" value="CAD1836055.1"/>
    <property type="molecule type" value="Genomic_DNA"/>
</dbReference>
<sequence length="343" mass="39371">MVLPRRLEDESNEDIPVSRKPLLGPRPDASTSINRRISDDSLISQIRQKFGFESSQISEDVGENRLLQWWGQGTERRSRNRGEEEERRGGRDTAAEAEAEAEADAGAGDPMAVLGPDIMWKVMELLDAGSVARCIVVSQWWYEIAAADRVWAPKCEELRKGKAHIPRSPQVRGASRLAAYSISIMDGKRARIVKEDLCDHVWEFHFREVSSPEYWRNLDPFWNGTAPPMRRYFNLDGSQTADPHDEVWGGHECTYCIVTSYVGDSQIRNHYVRINRWPGMRVSRKEDWSWEMSNNLYCYNSVPDAEKDGGTGPLFFPVWGQLHTAIITRGKMQLRSIYYYLLL</sequence>